<dbReference type="GO" id="GO:0048029">
    <property type="term" value="F:monosaccharide binding"/>
    <property type="evidence" value="ECO:0007669"/>
    <property type="project" value="TreeGrafter"/>
</dbReference>
<dbReference type="InterPro" id="IPR035476">
    <property type="entry name" value="SIS_PGI_1"/>
</dbReference>
<name>A0A511W0L5_9BACI</name>
<dbReference type="SUPFAM" id="SSF53697">
    <property type="entry name" value="SIS domain"/>
    <property type="match status" value="1"/>
</dbReference>
<dbReference type="NCBIfam" id="NF010697">
    <property type="entry name" value="PRK14097.1"/>
    <property type="match status" value="1"/>
</dbReference>
<accession>A0A511W0L5</accession>
<evidence type="ECO:0000256" key="4">
    <source>
        <dbReference type="ARBA" id="ARBA00022490"/>
    </source>
</evidence>
<comment type="similarity">
    <text evidence="2 8 9">Belongs to the GPI family.</text>
</comment>
<dbReference type="PANTHER" id="PTHR11469">
    <property type="entry name" value="GLUCOSE-6-PHOSPHATE ISOMERASE"/>
    <property type="match status" value="1"/>
</dbReference>
<dbReference type="PROSITE" id="PS00174">
    <property type="entry name" value="P_GLUCOSE_ISOMERASE_2"/>
    <property type="match status" value="1"/>
</dbReference>
<dbReference type="PROSITE" id="PS00765">
    <property type="entry name" value="P_GLUCOSE_ISOMERASE_1"/>
    <property type="match status" value="1"/>
</dbReference>
<evidence type="ECO:0000256" key="3">
    <source>
        <dbReference type="ARBA" id="ARBA00022432"/>
    </source>
</evidence>
<dbReference type="CDD" id="cd05016">
    <property type="entry name" value="SIS_PGI_2"/>
    <property type="match status" value="1"/>
</dbReference>
<dbReference type="UniPathway" id="UPA00109">
    <property type="reaction ID" value="UER00181"/>
</dbReference>
<evidence type="ECO:0000256" key="5">
    <source>
        <dbReference type="ARBA" id="ARBA00023152"/>
    </source>
</evidence>
<keyword evidence="11" id="KW-1185">Reference proteome</keyword>
<dbReference type="Proteomes" id="UP000321440">
    <property type="component" value="Unassembled WGS sequence"/>
</dbReference>
<dbReference type="GO" id="GO:0006094">
    <property type="term" value="P:gluconeogenesis"/>
    <property type="evidence" value="ECO:0007669"/>
    <property type="project" value="UniProtKB-UniRule"/>
</dbReference>
<dbReference type="PRINTS" id="PR00662">
    <property type="entry name" value="G6PISOMERASE"/>
</dbReference>
<evidence type="ECO:0000256" key="8">
    <source>
        <dbReference type="HAMAP-Rule" id="MF_00473"/>
    </source>
</evidence>
<dbReference type="UniPathway" id="UPA00138"/>
<dbReference type="InterPro" id="IPR035482">
    <property type="entry name" value="SIS_PGI_2"/>
</dbReference>
<dbReference type="EC" id="5.3.1.9" evidence="8"/>
<comment type="catalytic activity">
    <reaction evidence="7 8 9">
        <text>alpha-D-glucose 6-phosphate = beta-D-fructose 6-phosphate</text>
        <dbReference type="Rhea" id="RHEA:11816"/>
        <dbReference type="ChEBI" id="CHEBI:57634"/>
        <dbReference type="ChEBI" id="CHEBI:58225"/>
        <dbReference type="EC" id="5.3.1.9"/>
    </reaction>
</comment>
<dbReference type="OrthoDB" id="140919at2"/>
<comment type="function">
    <text evidence="8">Catalyzes the reversible isomerization of glucose-6-phosphate to fructose-6-phosphate.</text>
</comment>
<keyword evidence="4 8" id="KW-0963">Cytoplasm</keyword>
<keyword evidence="3 8" id="KW-0312">Gluconeogenesis</keyword>
<dbReference type="PROSITE" id="PS51463">
    <property type="entry name" value="P_GLUCOSE_ISOMERASE_3"/>
    <property type="match status" value="1"/>
</dbReference>
<gene>
    <name evidence="8 10" type="primary">pgi</name>
    <name evidence="10" type="ORF">AHA02nite_03720</name>
</gene>
<dbReference type="InterPro" id="IPR046348">
    <property type="entry name" value="SIS_dom_sf"/>
</dbReference>
<dbReference type="GO" id="GO:0051156">
    <property type="term" value="P:glucose 6-phosphate metabolic process"/>
    <property type="evidence" value="ECO:0007669"/>
    <property type="project" value="TreeGrafter"/>
</dbReference>
<dbReference type="PANTHER" id="PTHR11469:SF1">
    <property type="entry name" value="GLUCOSE-6-PHOSPHATE ISOMERASE"/>
    <property type="match status" value="1"/>
</dbReference>
<comment type="caution">
    <text evidence="10">The sequence shown here is derived from an EMBL/GenBank/DDBJ whole genome shotgun (WGS) entry which is preliminary data.</text>
</comment>
<dbReference type="Gene3D" id="3.40.50.10490">
    <property type="entry name" value="Glucose-6-phosphate isomerase like protein, domain 1"/>
    <property type="match status" value="2"/>
</dbReference>
<comment type="pathway">
    <text evidence="1 8 9">Carbohydrate degradation; glycolysis; D-glyceraldehyde 3-phosphate and glycerone phosphate from D-glucose: step 2/4.</text>
</comment>
<sequence>MINVTYSGQKQDVLNQNQVSRLQAIHEDLYKKQGAGNDFLGWLDWPSGLSDEFLNNIRNTADQIQKQADVLIVIGIGGSYLGSKAVIEALKPHFEKNPNFEVLFAGQHVSGAYLKQLMDYIDDREVALNVISKSGTTTEPAIAFRFLQNYMEDRYGEEASSRIYVTTDENKGALLNLAKEKGYQRFVVPDDVGGRYSVFTAVGLLPIAAAGYNIDELIHGAKQAEDGLSTFDPENNPAIQYAAIRHNLYEQGFTNEVLATFEPKLSYVQEWWKQLYGESEGKEHKGIFPVSVTYTTDLHSLGQYIQDGKRDLLESFLIVEEVEEDLELFEAEQNADELNYLAGTSLNDFNLVAYEGTSKAHLSGGVPQIGIHLPKIDEYHIGYLLYFYMLACAYSAYLLDINPFNQPGVEEYKTNIFKLLKKPGYETE</sequence>
<dbReference type="GO" id="GO:0006096">
    <property type="term" value="P:glycolytic process"/>
    <property type="evidence" value="ECO:0007669"/>
    <property type="project" value="UniProtKB-UniRule"/>
</dbReference>
<evidence type="ECO:0000256" key="2">
    <source>
        <dbReference type="ARBA" id="ARBA00006604"/>
    </source>
</evidence>
<dbReference type="RefSeq" id="WP_146813803.1">
    <property type="nucleotide sequence ID" value="NZ_BJYA01000001.1"/>
</dbReference>
<comment type="subcellular location">
    <subcellularLocation>
        <location evidence="8">Cytoplasm</location>
    </subcellularLocation>
</comment>
<comment type="caution">
    <text evidence="8">Lacks conserved residue(s) required for the propagation of feature annotation.</text>
</comment>
<dbReference type="CDD" id="cd05015">
    <property type="entry name" value="SIS_PGI_1"/>
    <property type="match status" value="1"/>
</dbReference>
<evidence type="ECO:0000313" key="11">
    <source>
        <dbReference type="Proteomes" id="UP000321440"/>
    </source>
</evidence>
<dbReference type="InterPro" id="IPR018189">
    <property type="entry name" value="Phosphoglucose_isomerase_CS"/>
</dbReference>
<evidence type="ECO:0000313" key="10">
    <source>
        <dbReference type="EMBL" id="GEN44596.1"/>
    </source>
</evidence>
<keyword evidence="6 8" id="KW-0413">Isomerase</keyword>
<dbReference type="EMBL" id="BJYA01000001">
    <property type="protein sequence ID" value="GEN44596.1"/>
    <property type="molecule type" value="Genomic_DNA"/>
</dbReference>
<dbReference type="HAMAP" id="MF_00473">
    <property type="entry name" value="G6P_isomerase"/>
    <property type="match status" value="1"/>
</dbReference>
<dbReference type="GO" id="GO:0004347">
    <property type="term" value="F:glucose-6-phosphate isomerase activity"/>
    <property type="evidence" value="ECO:0007669"/>
    <property type="project" value="UniProtKB-UniRule"/>
</dbReference>
<evidence type="ECO:0000256" key="7">
    <source>
        <dbReference type="ARBA" id="ARBA00029321"/>
    </source>
</evidence>
<dbReference type="GO" id="GO:0097367">
    <property type="term" value="F:carbohydrate derivative binding"/>
    <property type="evidence" value="ECO:0007669"/>
    <property type="project" value="InterPro"/>
</dbReference>
<reference evidence="10 11" key="1">
    <citation type="submission" date="2019-07" db="EMBL/GenBank/DDBJ databases">
        <title>Whole genome shotgun sequence of Alkalibacillus haloalkaliphilus NBRC 103110.</title>
        <authorList>
            <person name="Hosoyama A."/>
            <person name="Uohara A."/>
            <person name="Ohji S."/>
            <person name="Ichikawa N."/>
        </authorList>
    </citation>
    <scope>NUCLEOTIDE SEQUENCE [LARGE SCALE GENOMIC DNA]</scope>
    <source>
        <strain evidence="10 11">NBRC 103110</strain>
    </source>
</reference>
<protein>
    <recommendedName>
        <fullName evidence="8">Glucose-6-phosphate isomerase</fullName>
        <shortName evidence="8">GPI</shortName>
        <ecNumber evidence="8">5.3.1.9</ecNumber>
    </recommendedName>
    <alternativeName>
        <fullName evidence="8">Phosphoglucose isomerase</fullName>
        <shortName evidence="8">PGI</shortName>
    </alternativeName>
    <alternativeName>
        <fullName evidence="8">Phosphohexose isomerase</fullName>
        <shortName evidence="8">PHI</shortName>
    </alternativeName>
</protein>
<dbReference type="FunFam" id="3.40.50.10490:FF:000016">
    <property type="entry name" value="Glucose-6-phosphate isomerase"/>
    <property type="match status" value="1"/>
</dbReference>
<dbReference type="AlphaFoldDB" id="A0A511W0L5"/>
<keyword evidence="5 8" id="KW-0324">Glycolysis</keyword>
<feature type="active site" evidence="8">
    <location>
        <position position="413"/>
    </location>
</feature>
<dbReference type="Pfam" id="PF00342">
    <property type="entry name" value="PGI"/>
    <property type="match status" value="1"/>
</dbReference>
<feature type="active site" description="Proton donor" evidence="8">
    <location>
        <position position="278"/>
    </location>
</feature>
<comment type="pathway">
    <text evidence="8">Carbohydrate biosynthesis; gluconeogenesis.</text>
</comment>
<proteinExistence type="inferred from homology"/>
<evidence type="ECO:0000256" key="6">
    <source>
        <dbReference type="ARBA" id="ARBA00023235"/>
    </source>
</evidence>
<evidence type="ECO:0000256" key="9">
    <source>
        <dbReference type="RuleBase" id="RU000612"/>
    </source>
</evidence>
<dbReference type="GO" id="GO:0005829">
    <property type="term" value="C:cytosol"/>
    <property type="evidence" value="ECO:0007669"/>
    <property type="project" value="TreeGrafter"/>
</dbReference>
<organism evidence="10 11">
    <name type="scientific">Alkalibacillus haloalkaliphilus</name>
    <dbReference type="NCBI Taxonomy" id="94136"/>
    <lineage>
        <taxon>Bacteria</taxon>
        <taxon>Bacillati</taxon>
        <taxon>Bacillota</taxon>
        <taxon>Bacilli</taxon>
        <taxon>Bacillales</taxon>
        <taxon>Bacillaceae</taxon>
        <taxon>Alkalibacillus</taxon>
    </lineage>
</organism>
<dbReference type="InterPro" id="IPR001672">
    <property type="entry name" value="G6P_Isomerase"/>
</dbReference>
<evidence type="ECO:0000256" key="1">
    <source>
        <dbReference type="ARBA" id="ARBA00004926"/>
    </source>
</evidence>